<dbReference type="PANTHER" id="PTHR10837:SF8">
    <property type="entry name" value="PROTEIN-ARGININE DEIMINASE"/>
    <property type="match status" value="1"/>
</dbReference>
<sequence>MKLIQPSVGWVASLLATHLLPTFAAPPPTFRPDIRVDSNRDGVADISPNSLDIHHKTTWIPTRGAIFIANIGHTLPPSSCPRPFKSLLCSNGYQDTALAPEYLAPIRTVPLSGPLSDGLTGEISVLGAAEAYTSIFYKDANGSWVLNTPDTVYTTSQLQKGLELGIQGRDIVKDERLWDGITTVRFSITDPSTNTTLPDSAVLKLAPILTHHHLQKAVKIFTLGGNDTIPDQALFAENLSKQVKDAGITEPVHLFQHSDDPWAQDFFEPGYTSFPGPGGKPIVLRTLIRSAQPTRASGGQLLGELAARDVGIIETSDGSRSEINSMGNLETIPPYCHNGKSFPAGRLIIGDWAEQKMAWGVIGMLKAQKVQDPLFIDTDWLRAGHVDEIFQFLPDNSQTSNATKSGFRNWRLAVASPAYALSLLKKAQEAGHGHAKLVSRDNSFGAYIPSYTISSFLANSEHVKINEAVWKRIQANLQQLQDETGLKKEEITYLPVLYENDNSFNEGTFYWNYNVTKFYGGDFLSPTVKPVVPGKLKVGPVLPCAINGLLLSDTSVVVPKQWGPLVGGKDIFEEAVREEYKKLGIKAGFLDDWTTQHEGGGDVHCGTNSLREGGKWWL</sequence>
<gene>
    <name evidence="3" type="ORF">L211DRAFT_809114</name>
</gene>
<feature type="signal peptide" evidence="1">
    <location>
        <begin position="1"/>
        <end position="24"/>
    </location>
</feature>
<evidence type="ECO:0000259" key="2">
    <source>
        <dbReference type="Pfam" id="PF03068"/>
    </source>
</evidence>
<dbReference type="InterPro" id="IPR013530">
    <property type="entry name" value="PAD_C"/>
</dbReference>
<organism evidence="3 4">
    <name type="scientific">Terfezia boudieri ATCC MYA-4762</name>
    <dbReference type="NCBI Taxonomy" id="1051890"/>
    <lineage>
        <taxon>Eukaryota</taxon>
        <taxon>Fungi</taxon>
        <taxon>Dikarya</taxon>
        <taxon>Ascomycota</taxon>
        <taxon>Pezizomycotina</taxon>
        <taxon>Pezizomycetes</taxon>
        <taxon>Pezizales</taxon>
        <taxon>Pezizaceae</taxon>
        <taxon>Terfezia</taxon>
    </lineage>
</organism>
<keyword evidence="4" id="KW-1185">Reference proteome</keyword>
<dbReference type="GO" id="GO:0005509">
    <property type="term" value="F:calcium ion binding"/>
    <property type="evidence" value="ECO:0007669"/>
    <property type="project" value="InterPro"/>
</dbReference>
<dbReference type="EMBL" id="ML121546">
    <property type="protein sequence ID" value="RPB23418.1"/>
    <property type="molecule type" value="Genomic_DNA"/>
</dbReference>
<feature type="domain" description="Protein-arginine deiminase C-terminal" evidence="2">
    <location>
        <begin position="198"/>
        <end position="617"/>
    </location>
</feature>
<evidence type="ECO:0000313" key="3">
    <source>
        <dbReference type="EMBL" id="RPB23418.1"/>
    </source>
</evidence>
<dbReference type="Gene3D" id="3.75.10.10">
    <property type="entry name" value="L-arginine/glycine Amidinotransferase, Chain A"/>
    <property type="match status" value="1"/>
</dbReference>
<dbReference type="OrthoDB" id="5102063at2759"/>
<evidence type="ECO:0000313" key="4">
    <source>
        <dbReference type="Proteomes" id="UP000267821"/>
    </source>
</evidence>
<dbReference type="PANTHER" id="PTHR10837">
    <property type="entry name" value="PEPTIDYLARGININE DEIMINASE"/>
    <property type="match status" value="1"/>
</dbReference>
<proteinExistence type="predicted"/>
<name>A0A3N4LP30_9PEZI</name>
<dbReference type="STRING" id="1051890.A0A3N4LP30"/>
<dbReference type="InParanoid" id="A0A3N4LP30"/>
<accession>A0A3N4LP30</accession>
<dbReference type="SUPFAM" id="SSF55909">
    <property type="entry name" value="Pentein"/>
    <property type="match status" value="1"/>
</dbReference>
<protein>
    <recommendedName>
        <fullName evidence="2">Protein-arginine deiminase C-terminal domain-containing protein</fullName>
    </recommendedName>
</protein>
<evidence type="ECO:0000256" key="1">
    <source>
        <dbReference type="SAM" id="SignalP"/>
    </source>
</evidence>
<dbReference type="AlphaFoldDB" id="A0A3N4LP30"/>
<feature type="chain" id="PRO_5018110034" description="Protein-arginine deiminase C-terminal domain-containing protein" evidence="1">
    <location>
        <begin position="25"/>
        <end position="618"/>
    </location>
</feature>
<dbReference type="InterPro" id="IPR004303">
    <property type="entry name" value="PAD"/>
</dbReference>
<dbReference type="GO" id="GO:0005737">
    <property type="term" value="C:cytoplasm"/>
    <property type="evidence" value="ECO:0007669"/>
    <property type="project" value="InterPro"/>
</dbReference>
<dbReference type="Proteomes" id="UP000267821">
    <property type="component" value="Unassembled WGS sequence"/>
</dbReference>
<reference evidence="3 4" key="1">
    <citation type="journal article" date="2018" name="Nat. Ecol. Evol.">
        <title>Pezizomycetes genomes reveal the molecular basis of ectomycorrhizal truffle lifestyle.</title>
        <authorList>
            <person name="Murat C."/>
            <person name="Payen T."/>
            <person name="Noel B."/>
            <person name="Kuo A."/>
            <person name="Morin E."/>
            <person name="Chen J."/>
            <person name="Kohler A."/>
            <person name="Krizsan K."/>
            <person name="Balestrini R."/>
            <person name="Da Silva C."/>
            <person name="Montanini B."/>
            <person name="Hainaut M."/>
            <person name="Levati E."/>
            <person name="Barry K.W."/>
            <person name="Belfiori B."/>
            <person name="Cichocki N."/>
            <person name="Clum A."/>
            <person name="Dockter R.B."/>
            <person name="Fauchery L."/>
            <person name="Guy J."/>
            <person name="Iotti M."/>
            <person name="Le Tacon F."/>
            <person name="Lindquist E.A."/>
            <person name="Lipzen A."/>
            <person name="Malagnac F."/>
            <person name="Mello A."/>
            <person name="Molinier V."/>
            <person name="Miyauchi S."/>
            <person name="Poulain J."/>
            <person name="Riccioni C."/>
            <person name="Rubini A."/>
            <person name="Sitrit Y."/>
            <person name="Splivallo R."/>
            <person name="Traeger S."/>
            <person name="Wang M."/>
            <person name="Zifcakova L."/>
            <person name="Wipf D."/>
            <person name="Zambonelli A."/>
            <person name="Paolocci F."/>
            <person name="Nowrousian M."/>
            <person name="Ottonello S."/>
            <person name="Baldrian P."/>
            <person name="Spatafora J.W."/>
            <person name="Henrissat B."/>
            <person name="Nagy L.G."/>
            <person name="Aury J.M."/>
            <person name="Wincker P."/>
            <person name="Grigoriev I.V."/>
            <person name="Bonfante P."/>
            <person name="Martin F.M."/>
        </authorList>
    </citation>
    <scope>NUCLEOTIDE SEQUENCE [LARGE SCALE GENOMIC DNA]</scope>
    <source>
        <strain evidence="3 4">ATCC MYA-4762</strain>
    </source>
</reference>
<dbReference type="Pfam" id="PF03068">
    <property type="entry name" value="PAD"/>
    <property type="match status" value="1"/>
</dbReference>
<keyword evidence="1" id="KW-0732">Signal</keyword>
<dbReference type="GO" id="GO:0004668">
    <property type="term" value="F:protein-arginine deiminase activity"/>
    <property type="evidence" value="ECO:0007669"/>
    <property type="project" value="InterPro"/>
</dbReference>